<keyword evidence="2" id="KW-1185">Reference proteome</keyword>
<evidence type="ECO:0000313" key="1">
    <source>
        <dbReference type="EMBL" id="SNQ60134.1"/>
    </source>
</evidence>
<dbReference type="EMBL" id="FZMP01000071">
    <property type="protein sequence ID" value="SNQ60134.1"/>
    <property type="molecule type" value="Genomic_DNA"/>
</dbReference>
<dbReference type="RefSeq" id="WP_096204389.1">
    <property type="nucleotide sequence ID" value="NZ_FZMP01000071.1"/>
</dbReference>
<evidence type="ECO:0000313" key="2">
    <source>
        <dbReference type="Proteomes" id="UP000218615"/>
    </source>
</evidence>
<gene>
    <name evidence="1" type="ORF">MNV_1620001</name>
</gene>
<dbReference type="OrthoDB" id="125552at2157"/>
<dbReference type="AlphaFoldDB" id="A0A284VLJ6"/>
<name>A0A284VLJ6_9EURY</name>
<dbReference type="Proteomes" id="UP000218615">
    <property type="component" value="Unassembled WGS sequence"/>
</dbReference>
<protein>
    <submittedName>
        <fullName evidence="1">Uncharacterized protein</fullName>
    </submittedName>
</protein>
<organism evidence="1 2">
    <name type="scientific">Candidatus Methanoperedens nitratireducens</name>
    <dbReference type="NCBI Taxonomy" id="1392998"/>
    <lineage>
        <taxon>Archaea</taxon>
        <taxon>Methanobacteriati</taxon>
        <taxon>Methanobacteriota</taxon>
        <taxon>Stenosarchaea group</taxon>
        <taxon>Methanomicrobia</taxon>
        <taxon>Methanosarcinales</taxon>
        <taxon>ANME-2 cluster</taxon>
        <taxon>Candidatus Methanoperedentaceae</taxon>
        <taxon>Candidatus Methanoperedens</taxon>
    </lineage>
</organism>
<proteinExistence type="predicted"/>
<sequence length="210" mass="23206">MNIGNYLSNSPLVAVLIAGAAALINISKEKPTFAVSSASWTKDVLNNSHLADRSDTIIMGHVIEILPSKWNTPDGRKPVSDGKIPASKEEFYNNQKEKRIYTDVIIKVDRILKNKSTPAIVTIRIMGGEVGEDGMLVEDEAKFEAGENVLLFLTKEDTDTDNSAGTHYKVYDMKYGKFSITQDNQAVRQSLPVEHQKIPLETLLNSIGTQ</sequence>
<reference evidence="2" key="1">
    <citation type="submission" date="2017-06" db="EMBL/GenBank/DDBJ databases">
        <authorList>
            <person name="Cremers G."/>
        </authorList>
    </citation>
    <scope>NUCLEOTIDE SEQUENCE [LARGE SCALE GENOMIC DNA]</scope>
</reference>
<accession>A0A284VLJ6</accession>